<feature type="compositionally biased region" description="Basic and acidic residues" evidence="1">
    <location>
        <begin position="75"/>
        <end position="87"/>
    </location>
</feature>
<accession>A0A8K0D705</accession>
<keyword evidence="3" id="KW-1185">Reference proteome</keyword>
<gene>
    <name evidence="2" type="ORF">ILUMI_08778</name>
</gene>
<comment type="caution">
    <text evidence="2">The sequence shown here is derived from an EMBL/GenBank/DDBJ whole genome shotgun (WGS) entry which is preliminary data.</text>
</comment>
<feature type="region of interest" description="Disordered" evidence="1">
    <location>
        <begin position="1"/>
        <end position="87"/>
    </location>
</feature>
<dbReference type="Proteomes" id="UP000801492">
    <property type="component" value="Unassembled WGS sequence"/>
</dbReference>
<dbReference type="EMBL" id="VTPC01004207">
    <property type="protein sequence ID" value="KAF2897397.1"/>
    <property type="molecule type" value="Genomic_DNA"/>
</dbReference>
<proteinExistence type="predicted"/>
<protein>
    <submittedName>
        <fullName evidence="2">Uncharacterized protein</fullName>
    </submittedName>
</protein>
<name>A0A8K0D705_IGNLU</name>
<dbReference type="AlphaFoldDB" id="A0A8K0D705"/>
<feature type="compositionally biased region" description="Low complexity" evidence="1">
    <location>
        <begin position="53"/>
        <end position="63"/>
    </location>
</feature>
<organism evidence="2 3">
    <name type="scientific">Ignelater luminosus</name>
    <name type="common">Cucubano</name>
    <name type="synonym">Pyrophorus luminosus</name>
    <dbReference type="NCBI Taxonomy" id="2038154"/>
    <lineage>
        <taxon>Eukaryota</taxon>
        <taxon>Metazoa</taxon>
        <taxon>Ecdysozoa</taxon>
        <taxon>Arthropoda</taxon>
        <taxon>Hexapoda</taxon>
        <taxon>Insecta</taxon>
        <taxon>Pterygota</taxon>
        <taxon>Neoptera</taxon>
        <taxon>Endopterygota</taxon>
        <taxon>Coleoptera</taxon>
        <taxon>Polyphaga</taxon>
        <taxon>Elateriformia</taxon>
        <taxon>Elateroidea</taxon>
        <taxon>Elateridae</taxon>
        <taxon>Agrypninae</taxon>
        <taxon>Pyrophorini</taxon>
        <taxon>Ignelater</taxon>
    </lineage>
</organism>
<evidence type="ECO:0000313" key="3">
    <source>
        <dbReference type="Proteomes" id="UP000801492"/>
    </source>
</evidence>
<feature type="compositionally biased region" description="Acidic residues" evidence="1">
    <location>
        <begin position="15"/>
        <end position="24"/>
    </location>
</feature>
<sequence length="87" mass="9718">MLKCSYETNKCDTEAGSESDDEFNEANKGKVMRPTKRRENESYVASPTDEDTSPTTETHPSSPCVEVEIASSSREVSKDVDLKNIER</sequence>
<evidence type="ECO:0000313" key="2">
    <source>
        <dbReference type="EMBL" id="KAF2897397.1"/>
    </source>
</evidence>
<reference evidence="2" key="1">
    <citation type="submission" date="2019-08" db="EMBL/GenBank/DDBJ databases">
        <title>The genome of the North American firefly Photinus pyralis.</title>
        <authorList>
            <consortium name="Photinus pyralis genome working group"/>
            <person name="Fallon T.R."/>
            <person name="Sander Lower S.E."/>
            <person name="Weng J.-K."/>
        </authorList>
    </citation>
    <scope>NUCLEOTIDE SEQUENCE</scope>
    <source>
        <strain evidence="2">TRF0915ILg1</strain>
        <tissue evidence="2">Whole body</tissue>
    </source>
</reference>
<evidence type="ECO:0000256" key="1">
    <source>
        <dbReference type="SAM" id="MobiDB-lite"/>
    </source>
</evidence>